<reference evidence="2" key="1">
    <citation type="submission" date="2020-02" db="EMBL/GenBank/DDBJ databases">
        <authorList>
            <person name="Meier V. D."/>
        </authorList>
    </citation>
    <scope>NUCLEOTIDE SEQUENCE</scope>
    <source>
        <strain evidence="2">AVDCRST_MAG61</strain>
    </source>
</reference>
<organism evidence="2">
    <name type="scientific">uncultured Friedmanniella sp</name>
    <dbReference type="NCBI Taxonomy" id="335381"/>
    <lineage>
        <taxon>Bacteria</taxon>
        <taxon>Bacillati</taxon>
        <taxon>Actinomycetota</taxon>
        <taxon>Actinomycetes</taxon>
        <taxon>Propionibacteriales</taxon>
        <taxon>Nocardioidaceae</taxon>
        <taxon>Friedmanniella</taxon>
        <taxon>environmental samples</taxon>
    </lineage>
</organism>
<feature type="domain" description="General stress protein FMN-binding split barrel" evidence="1">
    <location>
        <begin position="8"/>
        <end position="151"/>
    </location>
</feature>
<dbReference type="PANTHER" id="PTHR34818:SF1">
    <property type="entry name" value="PROTEIN BLI-3"/>
    <property type="match status" value="1"/>
</dbReference>
<accession>A0A6J4L4F8</accession>
<sequence>MSDHKQGAAKLADLAKDIKIAMFTTTDDEGHYVSRPMAAQHVEDDSDLWFFAERTSSVVTHIASRPHVGITLSSRDTWISIDGEAYVVDDPAKAKSLWNSWVEAWLPQGPEDPNVVLIKVEGHTGEYWDTPGGAVASVLSFVKAKTTGQRYQGGENETVQL</sequence>
<dbReference type="InterPro" id="IPR052917">
    <property type="entry name" value="Stress-Dev_Protein"/>
</dbReference>
<dbReference type="InterPro" id="IPR012349">
    <property type="entry name" value="Split_barrel_FMN-bd"/>
</dbReference>
<evidence type="ECO:0000313" key="2">
    <source>
        <dbReference type="EMBL" id="CAA9323661.1"/>
    </source>
</evidence>
<name>A0A6J4L4F8_9ACTN</name>
<protein>
    <submittedName>
        <fullName evidence="2">Pyridoxamine 5'-phosphate oxidase-related, FMN-binding</fullName>
    </submittedName>
</protein>
<dbReference type="InterPro" id="IPR038725">
    <property type="entry name" value="YdaG_split_barrel_FMN-bd"/>
</dbReference>
<dbReference type="SUPFAM" id="SSF50475">
    <property type="entry name" value="FMN-binding split barrel"/>
    <property type="match status" value="1"/>
</dbReference>
<evidence type="ECO:0000259" key="1">
    <source>
        <dbReference type="Pfam" id="PF16242"/>
    </source>
</evidence>
<proteinExistence type="predicted"/>
<dbReference type="Pfam" id="PF16242">
    <property type="entry name" value="Pyrid_ox_like"/>
    <property type="match status" value="1"/>
</dbReference>
<dbReference type="Gene3D" id="2.30.110.10">
    <property type="entry name" value="Electron Transport, Fmn-binding Protein, Chain A"/>
    <property type="match status" value="1"/>
</dbReference>
<dbReference type="PANTHER" id="PTHR34818">
    <property type="entry name" value="PROTEIN BLI-3"/>
    <property type="match status" value="1"/>
</dbReference>
<dbReference type="AlphaFoldDB" id="A0A6J4L4F8"/>
<dbReference type="EMBL" id="CADCTT010000309">
    <property type="protein sequence ID" value="CAA9323661.1"/>
    <property type="molecule type" value="Genomic_DNA"/>
</dbReference>
<gene>
    <name evidence="2" type="ORF">AVDCRST_MAG61-2651</name>
</gene>